<evidence type="ECO:0000313" key="8">
    <source>
        <dbReference type="Proteomes" id="UP000612055"/>
    </source>
</evidence>
<dbReference type="InterPro" id="IPR013783">
    <property type="entry name" value="Ig-like_fold"/>
</dbReference>
<comment type="caution">
    <text evidence="7">The sequence shown here is derived from an EMBL/GenBank/DDBJ whole genome shotgun (WGS) entry which is preliminary data.</text>
</comment>
<dbReference type="InterPro" id="IPR052832">
    <property type="entry name" value="Starch-Glucan_Phosphatase"/>
</dbReference>
<reference evidence="7" key="1">
    <citation type="journal article" date="2020" name="bioRxiv">
        <title>Comparative genomics of Chlamydomonas.</title>
        <authorList>
            <person name="Craig R.J."/>
            <person name="Hasan A.R."/>
            <person name="Ness R.W."/>
            <person name="Keightley P.D."/>
        </authorList>
    </citation>
    <scope>NUCLEOTIDE SEQUENCE</scope>
    <source>
        <strain evidence="7">CCAP 11/70</strain>
    </source>
</reference>
<dbReference type="Pfam" id="PF00782">
    <property type="entry name" value="DSPc"/>
    <property type="match status" value="1"/>
</dbReference>
<dbReference type="AlphaFoldDB" id="A0A836BXN6"/>
<evidence type="ECO:0000259" key="5">
    <source>
        <dbReference type="PROSITE" id="PS50054"/>
    </source>
</evidence>
<dbReference type="CDD" id="cd14526">
    <property type="entry name" value="DSP_laforin-like"/>
    <property type="match status" value="1"/>
</dbReference>
<dbReference type="OrthoDB" id="273181at2759"/>
<dbReference type="InterPro" id="IPR014756">
    <property type="entry name" value="Ig_E-set"/>
</dbReference>
<feature type="region of interest" description="Disordered" evidence="4">
    <location>
        <begin position="56"/>
        <end position="86"/>
    </location>
</feature>
<dbReference type="EMBL" id="JAEHOE010000053">
    <property type="protein sequence ID" value="KAG2491413.1"/>
    <property type="molecule type" value="Genomic_DNA"/>
</dbReference>
<gene>
    <name evidence="7" type="ORF">HYH03_010202</name>
</gene>
<dbReference type="SUPFAM" id="SSF52799">
    <property type="entry name" value="(Phosphotyrosine protein) phosphatases II"/>
    <property type="match status" value="1"/>
</dbReference>
<protein>
    <submittedName>
        <fullName evidence="7">Uncharacterized protein</fullName>
    </submittedName>
</protein>
<evidence type="ECO:0000313" key="7">
    <source>
        <dbReference type="EMBL" id="KAG2491413.1"/>
    </source>
</evidence>
<evidence type="ECO:0000256" key="1">
    <source>
        <dbReference type="ARBA" id="ARBA00022801"/>
    </source>
</evidence>
<dbReference type="Proteomes" id="UP000612055">
    <property type="component" value="Unassembled WGS sequence"/>
</dbReference>
<evidence type="ECO:0000256" key="2">
    <source>
        <dbReference type="ARBA" id="ARBA00022912"/>
    </source>
</evidence>
<keyword evidence="2" id="KW-0904">Protein phosphatase</keyword>
<keyword evidence="1" id="KW-0378">Hydrolase</keyword>
<dbReference type="InterPro" id="IPR032640">
    <property type="entry name" value="AMPK1_CBM"/>
</dbReference>
<dbReference type="InterPro" id="IPR000387">
    <property type="entry name" value="Tyr_Pase_dom"/>
</dbReference>
<dbReference type="SUPFAM" id="SSF81296">
    <property type="entry name" value="E set domains"/>
    <property type="match status" value="1"/>
</dbReference>
<name>A0A836BXN6_9CHLO</name>
<dbReference type="InterPro" id="IPR029021">
    <property type="entry name" value="Prot-tyrosine_phosphatase-like"/>
</dbReference>
<proteinExistence type="predicted"/>
<keyword evidence="8" id="KW-1185">Reference proteome</keyword>
<dbReference type="Gene3D" id="3.90.190.10">
    <property type="entry name" value="Protein tyrosine phosphatase superfamily"/>
    <property type="match status" value="1"/>
</dbReference>
<dbReference type="GO" id="GO:0005983">
    <property type="term" value="P:starch catabolic process"/>
    <property type="evidence" value="ECO:0007669"/>
    <property type="project" value="TreeGrafter"/>
</dbReference>
<dbReference type="SMART" id="SM00195">
    <property type="entry name" value="DSPc"/>
    <property type="match status" value="1"/>
</dbReference>
<dbReference type="GO" id="GO:0019203">
    <property type="term" value="F:carbohydrate phosphatase activity"/>
    <property type="evidence" value="ECO:0007669"/>
    <property type="project" value="InterPro"/>
</dbReference>
<dbReference type="CDD" id="cd02859">
    <property type="entry name" value="E_set_AMPKbeta_like_N"/>
    <property type="match status" value="1"/>
</dbReference>
<dbReference type="InterPro" id="IPR045204">
    <property type="entry name" value="DSP_laforin-like"/>
</dbReference>
<evidence type="ECO:0000256" key="3">
    <source>
        <dbReference type="ARBA" id="ARBA00023277"/>
    </source>
</evidence>
<keyword evidence="3" id="KW-0119">Carbohydrate metabolism</keyword>
<dbReference type="InterPro" id="IPR020422">
    <property type="entry name" value="TYR_PHOSPHATASE_DUAL_dom"/>
</dbReference>
<dbReference type="PANTHER" id="PTHR46642">
    <property type="entry name" value="DUAL SPECIFICITY PHOSPHATASE, SUBGROUP, CATALYTIC DOMAIN"/>
    <property type="match status" value="1"/>
</dbReference>
<evidence type="ECO:0000259" key="6">
    <source>
        <dbReference type="PROSITE" id="PS50056"/>
    </source>
</evidence>
<evidence type="ECO:0000256" key="4">
    <source>
        <dbReference type="SAM" id="MobiDB-lite"/>
    </source>
</evidence>
<feature type="domain" description="Tyrosine specific protein phosphatases" evidence="6">
    <location>
        <begin position="186"/>
        <end position="244"/>
    </location>
</feature>
<sequence>MSLASFSGRCLPAPAPCRRLKAPLSARKVAGPASARGQQLGESSLRRSWVVQAAEAAGAEAPSTSEAAAEVPTEDEVAAEEKKSEEYSEVMQKKMGTTLTYRHEDGLNYNRIMPDIIVGSCLQTPADVDYLAEKERVRVVFCLQEDPDMEYFSLDIKPIQERCAERGDIKHVRFPIRDFDPFDLRRKLPKAVSRLAREHDPNAGTVYIHCTAGLGRAPATALAYMFWLRDMQLDFAYELLRSQRLCSPRIDAIRSATVDLLVGTDPVPVTIGVHRLGTTSDWKIAGLDVGWHQQLPLTTERGPHGRATGRLVLKRTLQPGRYPYKFIVDGNWTYSADHPTYADGNNTNNYIEVLGRSVPDHLAIAQQRILAQGGDLTQDERDELRAMLCPWATHDELHGTVREGAPPAWASMADKLP</sequence>
<dbReference type="GO" id="GO:0004721">
    <property type="term" value="F:phosphoprotein phosphatase activity"/>
    <property type="evidence" value="ECO:0007669"/>
    <property type="project" value="UniProtKB-KW"/>
</dbReference>
<dbReference type="Pfam" id="PF16561">
    <property type="entry name" value="AMPK1_CBM"/>
    <property type="match status" value="1"/>
</dbReference>
<dbReference type="PANTHER" id="PTHR46642:SF3">
    <property type="entry name" value="PHOSPHOGLUCAN PHOSPHATASE DSP4, CHLOROPLASTIC"/>
    <property type="match status" value="1"/>
</dbReference>
<organism evidence="7 8">
    <name type="scientific">Edaphochlamys debaryana</name>
    <dbReference type="NCBI Taxonomy" id="47281"/>
    <lineage>
        <taxon>Eukaryota</taxon>
        <taxon>Viridiplantae</taxon>
        <taxon>Chlorophyta</taxon>
        <taxon>core chlorophytes</taxon>
        <taxon>Chlorophyceae</taxon>
        <taxon>CS clade</taxon>
        <taxon>Chlamydomonadales</taxon>
        <taxon>Chlamydomonadales incertae sedis</taxon>
        <taxon>Edaphochlamys</taxon>
    </lineage>
</organism>
<dbReference type="Gene3D" id="2.60.40.10">
    <property type="entry name" value="Immunoglobulins"/>
    <property type="match status" value="1"/>
</dbReference>
<dbReference type="PROSITE" id="PS50056">
    <property type="entry name" value="TYR_PHOSPHATASE_2"/>
    <property type="match status" value="1"/>
</dbReference>
<dbReference type="GO" id="GO:0009507">
    <property type="term" value="C:chloroplast"/>
    <property type="evidence" value="ECO:0007669"/>
    <property type="project" value="TreeGrafter"/>
</dbReference>
<feature type="domain" description="Tyrosine-protein phosphatase" evidence="5">
    <location>
        <begin position="108"/>
        <end position="266"/>
    </location>
</feature>
<feature type="region of interest" description="Disordered" evidence="4">
    <location>
        <begin position="23"/>
        <end position="43"/>
    </location>
</feature>
<feature type="compositionally biased region" description="Low complexity" evidence="4">
    <location>
        <begin position="56"/>
        <end position="70"/>
    </location>
</feature>
<dbReference type="InterPro" id="IPR000340">
    <property type="entry name" value="Dual-sp_phosphatase_cat-dom"/>
</dbReference>
<dbReference type="PROSITE" id="PS50054">
    <property type="entry name" value="TYR_PHOSPHATASE_DUAL"/>
    <property type="match status" value="1"/>
</dbReference>
<dbReference type="GO" id="GO:2001070">
    <property type="term" value="F:starch binding"/>
    <property type="evidence" value="ECO:0007669"/>
    <property type="project" value="TreeGrafter"/>
</dbReference>
<accession>A0A836BXN6</accession>